<dbReference type="InterPro" id="IPR003594">
    <property type="entry name" value="HATPase_dom"/>
</dbReference>
<dbReference type="CDD" id="cd00082">
    <property type="entry name" value="HisKA"/>
    <property type="match status" value="1"/>
</dbReference>
<feature type="chain" id="PRO_5013080779" description="histidine kinase" evidence="17">
    <location>
        <begin position="20"/>
        <end position="1164"/>
    </location>
</feature>
<dbReference type="InterPro" id="IPR008207">
    <property type="entry name" value="Sig_transdc_His_kin_Hpt_dom"/>
</dbReference>
<dbReference type="PANTHER" id="PTHR43047">
    <property type="entry name" value="TWO-COMPONENT HISTIDINE PROTEIN KINASE"/>
    <property type="match status" value="1"/>
</dbReference>
<dbReference type="CDD" id="cd00130">
    <property type="entry name" value="PAS"/>
    <property type="match status" value="1"/>
</dbReference>
<dbReference type="Pfam" id="PF00497">
    <property type="entry name" value="SBP_bac_3"/>
    <property type="match status" value="2"/>
</dbReference>
<dbReference type="InterPro" id="IPR001638">
    <property type="entry name" value="Solute-binding_3/MltF_N"/>
</dbReference>
<keyword evidence="10" id="KW-0547">Nucleotide-binding</keyword>
<sequence>MRFLSGLVLSFTMMHSVMAAVTSLTYQNMDNHYLAAPDLNNDEWRWLGEKRDITLALYGDARPPITRISPTGMLTGYFPDMAYQLIRSLGLTLKIVHFDTAAQAVDALKARQVDMVFRPAGDDYASHASDITTINILPAYPVQVIRLADSQPIPAAENVKSFSPLDLLAALDVGKTHQAALPAGEAYYLIERNYATTLSIVQPLNIKMSGYDVLLNKHDDILLRAVGTALSDLQANTTGKLLAAQWDQDDMVHFIATPITFTEREKAWLAEHQTVRYAASSLNAPFVLNNQNGEFRGISADLLHLIQLKTGIRFLPIEDENTQDLSQRMAQKNLLMTAPLVWSNSRNATFLLSTPFMYSPEVLVTRKRDTNTDSAPVIKRIALIRDQDVSAWFMRTYPDVEVEYASNASLAMQWVAEGKVDATINTLFSARYVISGLYPHQLTIENILPFQDAAISFGVRRDNPELQSILNKTIAALPPAMISRIVSRWQGTPAARFETWNLYKTEFYSGAVIAGVLILTAAIWALILSRQVRRTRQAQSRLREEVLFRDKLINGPPRPVYVVDKNGQIIRSNEAFDRFFPSHDRENLHRSLYDGRNPLFTVWKACLQQLEEKGEMEELDFTIRVGEAERTLRHWMTPYVNENNEWAGLICGWQDITGYLALLDELSRAKEAAELANKSKSHFLATMSHEIRTPISAVIGLLELQNRQGKADPELIQAAYHSSQTLLALIGDILDMSKIESGHMELQPDWAAPEAVFMPVIRIIEGLARQKGLSFRWQLPDNQFEMYIDAVRLRQIVTNFAGNAVKFTQRGQISLQVELSLTAEHAAKLQIQVQDTGRGIAADALPTLFQPFVQAGTDTHQGTGLGLAISRDMVQMMAGTVTLESEPNRGTTVFTTIPVRLRPASVPVSPPIATRTLTATRPLRILIVDDHPANRLLISRQLTLLGHHVAEASNGTEGLRAWRTEQANLIFTDCSMPEMDGLAMTRIIRQEDSNIPVIGMTANAQLSERMRCLEAGMNQCLFRPITIEQIAASLEAFTHQLSSAETFLDLVNLESLQKFIPDTPHALNDFLTATFAETQQDLAEARNALLMADRPKLTRYLHRMTGTLSVIGIHSLSEKLAFIEELVSFEEEDEMLFLHLSEAEALLEKIITLYANAREEGLIN</sequence>
<evidence type="ECO:0000256" key="16">
    <source>
        <dbReference type="SAM" id="Phobius"/>
    </source>
</evidence>
<keyword evidence="9 21" id="KW-0418">Kinase</keyword>
<accession>A0A286DM62</accession>
<evidence type="ECO:0000256" key="8">
    <source>
        <dbReference type="ARBA" id="ARBA00022692"/>
    </source>
</evidence>
<comment type="subcellular location">
    <subcellularLocation>
        <location evidence="2">Cell inner membrane</location>
        <topology evidence="2">Multi-pass membrane protein</topology>
    </subcellularLocation>
</comment>
<dbReference type="CDD" id="cd17546">
    <property type="entry name" value="REC_hyHK_CKI1_RcsC-like"/>
    <property type="match status" value="1"/>
</dbReference>
<dbReference type="InterPro" id="IPR013767">
    <property type="entry name" value="PAS_fold"/>
</dbReference>
<dbReference type="InterPro" id="IPR000014">
    <property type="entry name" value="PAS"/>
</dbReference>
<evidence type="ECO:0000256" key="12">
    <source>
        <dbReference type="ARBA" id="ARBA00023012"/>
    </source>
</evidence>
<evidence type="ECO:0000256" key="5">
    <source>
        <dbReference type="ARBA" id="ARBA00022519"/>
    </source>
</evidence>
<evidence type="ECO:0000256" key="15">
    <source>
        <dbReference type="PROSITE-ProRule" id="PRU00169"/>
    </source>
</evidence>
<feature type="domain" description="Histidine kinase" evidence="18">
    <location>
        <begin position="686"/>
        <end position="901"/>
    </location>
</feature>
<evidence type="ECO:0000256" key="7">
    <source>
        <dbReference type="ARBA" id="ARBA00022679"/>
    </source>
</evidence>
<dbReference type="SMART" id="SM00062">
    <property type="entry name" value="PBPb"/>
    <property type="match status" value="1"/>
</dbReference>
<evidence type="ECO:0000256" key="4">
    <source>
        <dbReference type="ARBA" id="ARBA00022475"/>
    </source>
</evidence>
<keyword evidence="5" id="KW-0997">Cell inner membrane</keyword>
<evidence type="ECO:0000256" key="11">
    <source>
        <dbReference type="ARBA" id="ARBA00022989"/>
    </source>
</evidence>
<keyword evidence="7" id="KW-0808">Transferase</keyword>
<feature type="signal peptide" evidence="17">
    <location>
        <begin position="1"/>
        <end position="19"/>
    </location>
</feature>
<dbReference type="Proteomes" id="UP000219271">
    <property type="component" value="Unassembled WGS sequence"/>
</dbReference>
<evidence type="ECO:0000313" key="21">
    <source>
        <dbReference type="EMBL" id="SOD59762.1"/>
    </source>
</evidence>
<keyword evidence="6 15" id="KW-0597">Phosphoprotein</keyword>
<evidence type="ECO:0000256" key="1">
    <source>
        <dbReference type="ARBA" id="ARBA00000085"/>
    </source>
</evidence>
<evidence type="ECO:0000259" key="20">
    <source>
        <dbReference type="PROSITE" id="PS50894"/>
    </source>
</evidence>
<keyword evidence="17" id="KW-0732">Signal</keyword>
<keyword evidence="11 16" id="KW-1133">Transmembrane helix</keyword>
<gene>
    <name evidence="21" type="ORF">SAMN06273570_4421</name>
</gene>
<proteinExistence type="predicted"/>
<dbReference type="PANTHER" id="PTHR43047:SF72">
    <property type="entry name" value="OSMOSENSING HISTIDINE PROTEIN KINASE SLN1"/>
    <property type="match status" value="1"/>
</dbReference>
<dbReference type="AlphaFoldDB" id="A0A286DM62"/>
<dbReference type="InterPro" id="IPR035965">
    <property type="entry name" value="PAS-like_dom_sf"/>
</dbReference>
<keyword evidence="12" id="KW-0902">Two-component regulatory system</keyword>
<dbReference type="Gene3D" id="3.30.450.20">
    <property type="entry name" value="PAS domain"/>
    <property type="match status" value="1"/>
</dbReference>
<dbReference type="SUPFAM" id="SSF52172">
    <property type="entry name" value="CheY-like"/>
    <property type="match status" value="1"/>
</dbReference>
<name>A0A286DM62_9GAMM</name>
<evidence type="ECO:0000256" key="10">
    <source>
        <dbReference type="ARBA" id="ARBA00022840"/>
    </source>
</evidence>
<organism evidence="21 22">
    <name type="scientific">Candidatus Pantoea floridensis</name>
    <dbReference type="NCBI Taxonomy" id="1938870"/>
    <lineage>
        <taxon>Bacteria</taxon>
        <taxon>Pseudomonadati</taxon>
        <taxon>Pseudomonadota</taxon>
        <taxon>Gammaproteobacteria</taxon>
        <taxon>Enterobacterales</taxon>
        <taxon>Erwiniaceae</taxon>
        <taxon>Pantoea</taxon>
    </lineage>
</organism>
<keyword evidence="22" id="KW-1185">Reference proteome</keyword>
<dbReference type="Pfam" id="PF02518">
    <property type="entry name" value="HATPase_c"/>
    <property type="match status" value="1"/>
</dbReference>
<dbReference type="InterPro" id="IPR036641">
    <property type="entry name" value="HPT_dom_sf"/>
</dbReference>
<dbReference type="GO" id="GO:0005886">
    <property type="term" value="C:plasma membrane"/>
    <property type="evidence" value="ECO:0007669"/>
    <property type="project" value="UniProtKB-SubCell"/>
</dbReference>
<dbReference type="CDD" id="cd16922">
    <property type="entry name" value="HATPase_EvgS-ArcB-TorS-like"/>
    <property type="match status" value="1"/>
</dbReference>
<evidence type="ECO:0000256" key="13">
    <source>
        <dbReference type="ARBA" id="ARBA00023136"/>
    </source>
</evidence>
<dbReference type="Gene3D" id="3.40.190.10">
    <property type="entry name" value="Periplasmic binding protein-like II"/>
    <property type="match status" value="3"/>
</dbReference>
<feature type="modified residue" description="4-aspartylphosphate" evidence="15">
    <location>
        <position position="973"/>
    </location>
</feature>
<dbReference type="Pfam" id="PF00989">
    <property type="entry name" value="PAS"/>
    <property type="match status" value="1"/>
</dbReference>
<dbReference type="Gene3D" id="3.40.50.2300">
    <property type="match status" value="1"/>
</dbReference>
<dbReference type="Gene3D" id="1.20.120.160">
    <property type="entry name" value="HPT domain"/>
    <property type="match status" value="1"/>
</dbReference>
<dbReference type="SUPFAM" id="SSF55874">
    <property type="entry name" value="ATPase domain of HSP90 chaperone/DNA topoisomerase II/histidine kinase"/>
    <property type="match status" value="1"/>
</dbReference>
<evidence type="ECO:0000256" key="6">
    <source>
        <dbReference type="ARBA" id="ARBA00022553"/>
    </source>
</evidence>
<evidence type="ECO:0000256" key="17">
    <source>
        <dbReference type="SAM" id="SignalP"/>
    </source>
</evidence>
<dbReference type="GO" id="GO:0006355">
    <property type="term" value="P:regulation of DNA-templated transcription"/>
    <property type="evidence" value="ECO:0007669"/>
    <property type="project" value="InterPro"/>
</dbReference>
<evidence type="ECO:0000256" key="14">
    <source>
        <dbReference type="PROSITE-ProRule" id="PRU00110"/>
    </source>
</evidence>
<dbReference type="InterPro" id="IPR036890">
    <property type="entry name" value="HATPase_C_sf"/>
</dbReference>
<dbReference type="EC" id="2.7.13.3" evidence="3"/>
<feature type="transmembrane region" description="Helical" evidence="16">
    <location>
        <begin position="507"/>
        <end position="527"/>
    </location>
</feature>
<dbReference type="GO" id="GO:0009927">
    <property type="term" value="F:histidine phosphotransfer kinase activity"/>
    <property type="evidence" value="ECO:0007669"/>
    <property type="project" value="TreeGrafter"/>
</dbReference>
<dbReference type="SUPFAM" id="SSF47384">
    <property type="entry name" value="Homodimeric domain of signal transducing histidine kinase"/>
    <property type="match status" value="1"/>
</dbReference>
<dbReference type="InterPro" id="IPR036097">
    <property type="entry name" value="HisK_dim/P_sf"/>
</dbReference>
<dbReference type="PRINTS" id="PR00344">
    <property type="entry name" value="BCTRLSENSOR"/>
</dbReference>
<dbReference type="SMART" id="SM00387">
    <property type="entry name" value="HATPase_c"/>
    <property type="match status" value="1"/>
</dbReference>
<evidence type="ECO:0000259" key="19">
    <source>
        <dbReference type="PROSITE" id="PS50110"/>
    </source>
</evidence>
<comment type="catalytic activity">
    <reaction evidence="1">
        <text>ATP + protein L-histidine = ADP + protein N-phospho-L-histidine.</text>
        <dbReference type="EC" id="2.7.13.3"/>
    </reaction>
</comment>
<dbReference type="PROSITE" id="PS50894">
    <property type="entry name" value="HPT"/>
    <property type="match status" value="1"/>
</dbReference>
<dbReference type="SMART" id="SM00388">
    <property type="entry name" value="HisKA"/>
    <property type="match status" value="1"/>
</dbReference>
<dbReference type="SMART" id="SM00448">
    <property type="entry name" value="REC"/>
    <property type="match status" value="1"/>
</dbReference>
<evidence type="ECO:0000313" key="22">
    <source>
        <dbReference type="Proteomes" id="UP000219271"/>
    </source>
</evidence>
<feature type="domain" description="HPt" evidence="20">
    <location>
        <begin position="1063"/>
        <end position="1153"/>
    </location>
</feature>
<keyword evidence="10" id="KW-0067">ATP-binding</keyword>
<dbReference type="OrthoDB" id="9770795at2"/>
<dbReference type="Pfam" id="PF00512">
    <property type="entry name" value="HisKA"/>
    <property type="match status" value="1"/>
</dbReference>
<feature type="modified residue" description="Phosphohistidine" evidence="14">
    <location>
        <position position="1102"/>
    </location>
</feature>
<dbReference type="InterPro" id="IPR011006">
    <property type="entry name" value="CheY-like_superfamily"/>
</dbReference>
<keyword evidence="8 16" id="KW-0812">Transmembrane</keyword>
<dbReference type="SUPFAM" id="SSF53850">
    <property type="entry name" value="Periplasmic binding protein-like II"/>
    <property type="match status" value="2"/>
</dbReference>
<dbReference type="Pfam" id="PF00072">
    <property type="entry name" value="Response_reg"/>
    <property type="match status" value="1"/>
</dbReference>
<dbReference type="InterPro" id="IPR003661">
    <property type="entry name" value="HisK_dim/P_dom"/>
</dbReference>
<evidence type="ECO:0000256" key="3">
    <source>
        <dbReference type="ARBA" id="ARBA00012438"/>
    </source>
</evidence>
<dbReference type="InterPro" id="IPR004358">
    <property type="entry name" value="Sig_transdc_His_kin-like_C"/>
</dbReference>
<dbReference type="GO" id="GO:0000155">
    <property type="term" value="F:phosphorelay sensor kinase activity"/>
    <property type="evidence" value="ECO:0007669"/>
    <property type="project" value="InterPro"/>
</dbReference>
<reference evidence="22" key="1">
    <citation type="submission" date="2017-09" db="EMBL/GenBank/DDBJ databases">
        <authorList>
            <person name="Varghese N."/>
            <person name="Submissions S."/>
        </authorList>
    </citation>
    <scope>NUCLEOTIDE SEQUENCE [LARGE SCALE GENOMIC DNA]</scope>
    <source>
        <strain evidence="22">JKS000234</strain>
    </source>
</reference>
<evidence type="ECO:0000259" key="18">
    <source>
        <dbReference type="PROSITE" id="PS50109"/>
    </source>
</evidence>
<protein>
    <recommendedName>
        <fullName evidence="3">histidine kinase</fullName>
        <ecNumber evidence="3">2.7.13.3</ecNumber>
    </recommendedName>
</protein>
<keyword evidence="13 16" id="KW-0472">Membrane</keyword>
<dbReference type="EMBL" id="OCMY01000002">
    <property type="protein sequence ID" value="SOD59762.1"/>
    <property type="molecule type" value="Genomic_DNA"/>
</dbReference>
<dbReference type="PROSITE" id="PS50109">
    <property type="entry name" value="HIS_KIN"/>
    <property type="match status" value="1"/>
</dbReference>
<dbReference type="PROSITE" id="PS50110">
    <property type="entry name" value="RESPONSE_REGULATORY"/>
    <property type="match status" value="1"/>
</dbReference>
<dbReference type="InterPro" id="IPR001789">
    <property type="entry name" value="Sig_transdc_resp-reg_receiver"/>
</dbReference>
<dbReference type="InterPro" id="IPR049871">
    <property type="entry name" value="BvgS-like_periplasmic2"/>
</dbReference>
<dbReference type="FunFam" id="3.30.565.10:FF:000010">
    <property type="entry name" value="Sensor histidine kinase RcsC"/>
    <property type="match status" value="1"/>
</dbReference>
<dbReference type="SUPFAM" id="SSF55785">
    <property type="entry name" value="PYP-like sensor domain (PAS domain)"/>
    <property type="match status" value="1"/>
</dbReference>
<evidence type="ECO:0000256" key="2">
    <source>
        <dbReference type="ARBA" id="ARBA00004429"/>
    </source>
</evidence>
<dbReference type="SUPFAM" id="SSF47226">
    <property type="entry name" value="Histidine-containing phosphotransfer domain, HPT domain"/>
    <property type="match status" value="1"/>
</dbReference>
<evidence type="ECO:0000256" key="9">
    <source>
        <dbReference type="ARBA" id="ARBA00022777"/>
    </source>
</evidence>
<dbReference type="Gene3D" id="1.10.287.130">
    <property type="match status" value="1"/>
</dbReference>
<dbReference type="CDD" id="cd13707">
    <property type="entry name" value="PBP2_BvgS_D2"/>
    <property type="match status" value="1"/>
</dbReference>
<keyword evidence="4" id="KW-1003">Cell membrane</keyword>
<dbReference type="Gene3D" id="3.30.565.10">
    <property type="entry name" value="Histidine kinase-like ATPase, C-terminal domain"/>
    <property type="match status" value="1"/>
</dbReference>
<feature type="domain" description="Response regulatory" evidence="19">
    <location>
        <begin position="924"/>
        <end position="1038"/>
    </location>
</feature>
<dbReference type="InterPro" id="IPR005467">
    <property type="entry name" value="His_kinase_dom"/>
</dbReference>